<dbReference type="Proteomes" id="UP001143543">
    <property type="component" value="Unassembled WGS sequence"/>
</dbReference>
<protein>
    <submittedName>
        <fullName evidence="1">DUF4837 domain-containing protein</fullName>
    </submittedName>
</protein>
<sequence>MMVLQACKTTKEEDYKRASTGAVNSLYVVVSNDMWNGKVGDKIRSYFAAPVEGLSVEEPMFSIKQIPPSIFADTKYSRNLLIIQKADEDAAGISEDLYAEPQQVAIIKGNSEEKILELLDINAPKMIENFRDHEVLEAQERMITSESKEKALLNEFGITLKLPTTYIITTQKDKFFWIRRQIQKYEGGLLVYEVPFDSVPKGEAVKSKMIADSLPTPVDGQLSDFIVSMRDSIGKAHVPGRNPETMYMITEKGFAPSIKTLTIDGREAVESRGLWEMKNFIMGGPYVNYMIADEANNRYIVIDGFVFAPSIDKRDYMFELEAIVKSIKFKEDADFDLKKYGLDKK</sequence>
<organism evidence="1 2">
    <name type="scientific">Neptunitalea lumnitzerae</name>
    <dbReference type="NCBI Taxonomy" id="2965509"/>
    <lineage>
        <taxon>Bacteria</taxon>
        <taxon>Pseudomonadati</taxon>
        <taxon>Bacteroidota</taxon>
        <taxon>Flavobacteriia</taxon>
        <taxon>Flavobacteriales</taxon>
        <taxon>Flavobacteriaceae</taxon>
        <taxon>Neptunitalea</taxon>
    </lineage>
</organism>
<accession>A0ABQ5MFE3</accession>
<dbReference type="Pfam" id="PF16125">
    <property type="entry name" value="DUF4837"/>
    <property type="match status" value="1"/>
</dbReference>
<evidence type="ECO:0000313" key="1">
    <source>
        <dbReference type="EMBL" id="GLB48154.1"/>
    </source>
</evidence>
<reference evidence="1" key="1">
    <citation type="submission" date="2022-07" db="EMBL/GenBank/DDBJ databases">
        <title>Taxonomy of Novel Oxalotrophic and Methylotrophic Bacteria.</title>
        <authorList>
            <person name="Sahin N."/>
            <person name="Tani A."/>
        </authorList>
    </citation>
    <scope>NUCLEOTIDE SEQUENCE</scope>
    <source>
        <strain evidence="1">Y10</strain>
    </source>
</reference>
<evidence type="ECO:0000313" key="2">
    <source>
        <dbReference type="Proteomes" id="UP001143543"/>
    </source>
</evidence>
<dbReference type="InterPro" id="IPR032286">
    <property type="entry name" value="DUF4837"/>
</dbReference>
<gene>
    <name evidence="1" type="ORF">Y10_05220</name>
</gene>
<name>A0ABQ5MFE3_9FLAO</name>
<keyword evidence="2" id="KW-1185">Reference proteome</keyword>
<comment type="caution">
    <text evidence="1">The sequence shown here is derived from an EMBL/GenBank/DDBJ whole genome shotgun (WGS) entry which is preliminary data.</text>
</comment>
<proteinExistence type="predicted"/>
<dbReference type="EMBL" id="BRVO01000001">
    <property type="protein sequence ID" value="GLB48154.1"/>
    <property type="molecule type" value="Genomic_DNA"/>
</dbReference>